<dbReference type="Gene3D" id="3.30.1330.90">
    <property type="entry name" value="D-3-phosphoglycerate dehydrogenase, domain 3"/>
    <property type="match status" value="1"/>
</dbReference>
<dbReference type="Gene3D" id="3.40.50.720">
    <property type="entry name" value="NAD(P)-binding Rossmann-like Domain"/>
    <property type="match status" value="2"/>
</dbReference>
<dbReference type="InterPro" id="IPR029009">
    <property type="entry name" value="ASB_dom_sf"/>
</dbReference>
<dbReference type="PROSITE" id="PS00670">
    <property type="entry name" value="D_2_HYDROXYACID_DH_2"/>
    <property type="match status" value="1"/>
</dbReference>
<evidence type="ECO:0000313" key="6">
    <source>
        <dbReference type="EMBL" id="CAE6165840.1"/>
    </source>
</evidence>
<dbReference type="Pfam" id="PF19304">
    <property type="entry name" value="PGDH_inter"/>
    <property type="match status" value="1"/>
</dbReference>
<dbReference type="InterPro" id="IPR006140">
    <property type="entry name" value="D-isomer_DH_NAD-bd"/>
</dbReference>
<dbReference type="PANTHER" id="PTHR42938">
    <property type="entry name" value="FORMATE DEHYDROGENASE 1"/>
    <property type="match status" value="1"/>
</dbReference>
<dbReference type="InterPro" id="IPR015878">
    <property type="entry name" value="Ado_hCys_hydrolase_NAD-bd"/>
</dbReference>
<gene>
    <name evidence="6" type="ORF">AARE701A_LOCUS17961</name>
</gene>
<dbReference type="SUPFAM" id="SSF52283">
    <property type="entry name" value="Formate/glycerate dehydrogenase catalytic domain-like"/>
    <property type="match status" value="1"/>
</dbReference>
<dbReference type="InterPro" id="IPR029753">
    <property type="entry name" value="D-isomer_DH_CS"/>
</dbReference>
<comment type="pathway">
    <text evidence="4">Amino-acid biosynthesis.</text>
</comment>
<evidence type="ECO:0000313" key="7">
    <source>
        <dbReference type="Proteomes" id="UP000682877"/>
    </source>
</evidence>
<keyword evidence="7" id="KW-1185">Reference proteome</keyword>
<keyword evidence="3" id="KW-0520">NAD</keyword>
<dbReference type="PROSITE" id="PS00065">
    <property type="entry name" value="D_2_HYDROXYACID_DH_1"/>
    <property type="match status" value="1"/>
</dbReference>
<evidence type="ECO:0000259" key="5">
    <source>
        <dbReference type="SMART" id="SM00997"/>
    </source>
</evidence>
<name>A0A8S2AQG3_ARAAE</name>
<dbReference type="Proteomes" id="UP000682877">
    <property type="component" value="Chromosome 7"/>
</dbReference>
<proteinExistence type="inferred from homology"/>
<comment type="similarity">
    <text evidence="1">Belongs to the D-isomer specific 2-hydroxyacid dehydrogenase family.</text>
</comment>
<sequence length="525" mass="56594">MSAAAVSFSISVATNSLKNVTLSSTSPLPSANSVAFPSRGRNSLQRRFVLNAGNGSKYTILVAEKLGEAGLKLLEDFANVDCSYNMTPEELITKASLCDALIVQSETKVGREVFESSRGRLQVVGCASDRFDNVDLNAATRSGCLVVNTPKAKTIPAAEHAIALMAAMARNVAQADASVKAGEWERNKYVGVSLVGKTLAVLGLGKVGSEVARRAKGLGMRVIAHDPYVPAESAHAIGVYLVRFREAIVTADFISVHLPLTEKTSLILNSDTFARMKKGVRIVNVAHGGLIDEDALVKALDSGIVAQAALDVFSEDSKLVKHESVTVTPHLGASSMEAQEGAAIEIAQAVVAVLKGAELPAHAVNMFSDELPTKVKTYLELAHILGRMVAQLVAGGVNNVQITYGLPRVTDELDPKYVRAMIVQRILDPICSEVDVLFFKAKQRDLSLTEERWLLDGSPESLMETRTFQVGKKGEAKVEGWVKDGVQHLIKMGDLKIVMSCEISLDDVIQEPVLQRTRNRPKREV</sequence>
<evidence type="ECO:0000256" key="4">
    <source>
        <dbReference type="ARBA" id="ARBA00029440"/>
    </source>
</evidence>
<dbReference type="InterPro" id="IPR006139">
    <property type="entry name" value="D-isomer_2_OHA_DH_cat_dom"/>
</dbReference>
<dbReference type="InterPro" id="IPR036291">
    <property type="entry name" value="NAD(P)-bd_dom_sf"/>
</dbReference>
<dbReference type="Pfam" id="PF02826">
    <property type="entry name" value="2-Hacid_dh_C"/>
    <property type="match status" value="1"/>
</dbReference>
<dbReference type="EMBL" id="LR999457">
    <property type="protein sequence ID" value="CAE6165840.1"/>
    <property type="molecule type" value="Genomic_DNA"/>
</dbReference>
<evidence type="ECO:0000256" key="2">
    <source>
        <dbReference type="ARBA" id="ARBA00023002"/>
    </source>
</evidence>
<dbReference type="GO" id="GO:0051287">
    <property type="term" value="F:NAD binding"/>
    <property type="evidence" value="ECO:0007669"/>
    <property type="project" value="InterPro"/>
</dbReference>
<dbReference type="FunFam" id="3.40.50.720:FF:000021">
    <property type="entry name" value="D-3-phosphoglycerate dehydrogenase"/>
    <property type="match status" value="1"/>
</dbReference>
<accession>A0A8S2AQG3</accession>
<dbReference type="CDD" id="cd12173">
    <property type="entry name" value="PGDH_4"/>
    <property type="match status" value="1"/>
</dbReference>
<evidence type="ECO:0000256" key="1">
    <source>
        <dbReference type="ARBA" id="ARBA00005854"/>
    </source>
</evidence>
<dbReference type="InterPro" id="IPR029752">
    <property type="entry name" value="D-isomer_DH_CS1"/>
</dbReference>
<dbReference type="GO" id="GO:0004617">
    <property type="term" value="F:phosphoglycerate dehydrogenase activity"/>
    <property type="evidence" value="ECO:0007669"/>
    <property type="project" value="TreeGrafter"/>
</dbReference>
<reference evidence="6" key="1">
    <citation type="submission" date="2021-01" db="EMBL/GenBank/DDBJ databases">
        <authorList>
            <person name="Bezrukov I."/>
        </authorList>
    </citation>
    <scope>NUCLEOTIDE SEQUENCE</scope>
</reference>
<dbReference type="InterPro" id="IPR045626">
    <property type="entry name" value="PGDH_ASB_dom"/>
</dbReference>
<organism evidence="6 7">
    <name type="scientific">Arabidopsis arenosa</name>
    <name type="common">Sand rock-cress</name>
    <name type="synonym">Cardaminopsis arenosa</name>
    <dbReference type="NCBI Taxonomy" id="38785"/>
    <lineage>
        <taxon>Eukaryota</taxon>
        <taxon>Viridiplantae</taxon>
        <taxon>Streptophyta</taxon>
        <taxon>Embryophyta</taxon>
        <taxon>Tracheophyta</taxon>
        <taxon>Spermatophyta</taxon>
        <taxon>Magnoliopsida</taxon>
        <taxon>eudicotyledons</taxon>
        <taxon>Gunneridae</taxon>
        <taxon>Pentapetalae</taxon>
        <taxon>rosids</taxon>
        <taxon>malvids</taxon>
        <taxon>Brassicales</taxon>
        <taxon>Brassicaceae</taxon>
        <taxon>Camelineae</taxon>
        <taxon>Arabidopsis</taxon>
    </lineage>
</organism>
<dbReference type="SUPFAM" id="SSF51735">
    <property type="entry name" value="NAD(P)-binding Rossmann-fold domains"/>
    <property type="match status" value="1"/>
</dbReference>
<dbReference type="Pfam" id="PF00389">
    <property type="entry name" value="2-Hacid_dh"/>
    <property type="match status" value="1"/>
</dbReference>
<dbReference type="AlphaFoldDB" id="A0A8S2AQG3"/>
<keyword evidence="2" id="KW-0560">Oxidoreductase</keyword>
<protein>
    <recommendedName>
        <fullName evidence="5">S-adenosyl-L-homocysteine hydrolase NAD binding domain-containing protein</fullName>
    </recommendedName>
</protein>
<dbReference type="GO" id="GO:0009570">
    <property type="term" value="C:chloroplast stroma"/>
    <property type="evidence" value="ECO:0007669"/>
    <property type="project" value="TreeGrafter"/>
</dbReference>
<feature type="domain" description="S-adenosyl-L-homocysteine hydrolase NAD binding" evidence="5">
    <location>
        <begin position="187"/>
        <end position="351"/>
    </location>
</feature>
<dbReference type="SUPFAM" id="SSF143548">
    <property type="entry name" value="Serine metabolism enzymes domain"/>
    <property type="match status" value="1"/>
</dbReference>
<evidence type="ECO:0000256" key="3">
    <source>
        <dbReference type="ARBA" id="ARBA00023027"/>
    </source>
</evidence>
<dbReference type="PANTHER" id="PTHR42938:SF42">
    <property type="entry name" value="D-3-PHOSPHOGLYCERATE DEHYDROGENASE 1, CHLOROPLASTIC"/>
    <property type="match status" value="1"/>
</dbReference>
<dbReference type="SMART" id="SM00997">
    <property type="entry name" value="AdoHcyase_NAD"/>
    <property type="match status" value="1"/>
</dbReference>